<dbReference type="AlphaFoldDB" id="A0A840VTD4"/>
<gene>
    <name evidence="2" type="ORF">HNR20_004937</name>
</gene>
<name>A0A840VTD4_9ACTN</name>
<proteinExistence type="predicted"/>
<accession>A0A840VTD4</accession>
<feature type="region of interest" description="Disordered" evidence="1">
    <location>
        <begin position="170"/>
        <end position="195"/>
    </location>
</feature>
<evidence type="ECO:0000313" key="2">
    <source>
        <dbReference type="EMBL" id="MBB5480432.1"/>
    </source>
</evidence>
<keyword evidence="3" id="KW-1185">Reference proteome</keyword>
<organism evidence="2 3">
    <name type="scientific">Micromonospora parathelypteridis</name>
    <dbReference type="NCBI Taxonomy" id="1839617"/>
    <lineage>
        <taxon>Bacteria</taxon>
        <taxon>Bacillati</taxon>
        <taxon>Actinomycetota</taxon>
        <taxon>Actinomycetes</taxon>
        <taxon>Micromonosporales</taxon>
        <taxon>Micromonosporaceae</taxon>
        <taxon>Micromonospora</taxon>
    </lineage>
</organism>
<comment type="caution">
    <text evidence="2">The sequence shown here is derived from an EMBL/GenBank/DDBJ whole genome shotgun (WGS) entry which is preliminary data.</text>
</comment>
<dbReference type="Proteomes" id="UP000586947">
    <property type="component" value="Unassembled WGS sequence"/>
</dbReference>
<evidence type="ECO:0000313" key="3">
    <source>
        <dbReference type="Proteomes" id="UP000586947"/>
    </source>
</evidence>
<sequence length="336" mass="35289">MTEAGDGPRLAHGPFTQLSAFVVTQAGRRHQLLDGHVTLQHLVTGLPHPAHATLTERTDQPIAIGNQLSRGVKHARKVPGEVYGPNFSGQPEKRQLDMSQARSIADRSFISTQLHKWRDTLSPNAMLPTRISAICYEYRMNSNSASTRATRALVLASAFMVAVLTACTPASDARQPGTPPVDSATSSAREGGAALPCTPSVTAMPTIPAGYRLVGKDVAVPDRAVLPVEDSGEADRAARLFAKWGLVVRAGAVVDLQVAPGSEGVARIGWGALSPPATAVTVHACSPEGAQAQWRAFVGGTWVAQAACVPLVVRSNGQEDHVTLGIGVACDKPNTP</sequence>
<evidence type="ECO:0000256" key="1">
    <source>
        <dbReference type="SAM" id="MobiDB-lite"/>
    </source>
</evidence>
<protein>
    <submittedName>
        <fullName evidence="2">Uncharacterized protein</fullName>
    </submittedName>
</protein>
<dbReference type="EMBL" id="JACHDP010000001">
    <property type="protein sequence ID" value="MBB5480432.1"/>
    <property type="molecule type" value="Genomic_DNA"/>
</dbReference>
<reference evidence="2 3" key="1">
    <citation type="submission" date="2020-08" db="EMBL/GenBank/DDBJ databases">
        <title>Sequencing the genomes of 1000 actinobacteria strains.</title>
        <authorList>
            <person name="Klenk H.-P."/>
        </authorList>
    </citation>
    <scope>NUCLEOTIDE SEQUENCE [LARGE SCALE GENOMIC DNA]</scope>
    <source>
        <strain evidence="2 3">DSM 103125</strain>
    </source>
</reference>